<dbReference type="GO" id="GO:0046677">
    <property type="term" value="P:response to antibiotic"/>
    <property type="evidence" value="ECO:0007669"/>
    <property type="project" value="UniProtKB-KW"/>
</dbReference>
<dbReference type="PROSITE" id="PS51819">
    <property type="entry name" value="VOC"/>
    <property type="match status" value="1"/>
</dbReference>
<evidence type="ECO:0000259" key="4">
    <source>
        <dbReference type="PROSITE" id="PS51819"/>
    </source>
</evidence>
<dbReference type="CDD" id="cd08349">
    <property type="entry name" value="BLMA_like"/>
    <property type="match status" value="1"/>
</dbReference>
<name>A0A516GYX5_9PROT</name>
<accession>A0A516GYX5</accession>
<organism evidence="5 6">
    <name type="scientific">Ferrovibrio terrae</name>
    <dbReference type="NCBI Taxonomy" id="2594003"/>
    <lineage>
        <taxon>Bacteria</taxon>
        <taxon>Pseudomonadati</taxon>
        <taxon>Pseudomonadota</taxon>
        <taxon>Alphaproteobacteria</taxon>
        <taxon>Rhodospirillales</taxon>
        <taxon>Rhodospirillaceae</taxon>
        <taxon>Ferrovibrio</taxon>
    </lineage>
</organism>
<dbReference type="RefSeq" id="WP_144067676.1">
    <property type="nucleotide sequence ID" value="NZ_CP041636.1"/>
</dbReference>
<reference evidence="5 6" key="1">
    <citation type="submission" date="2019-07" db="EMBL/GenBank/DDBJ databases">
        <title>Genome sequencing for Ferrovibrio sp. K5.</title>
        <authorList>
            <person name="Park S.-J."/>
        </authorList>
    </citation>
    <scope>NUCLEOTIDE SEQUENCE [LARGE SCALE GENOMIC DNA]</scope>
    <source>
        <strain evidence="5 6">K5</strain>
    </source>
</reference>
<evidence type="ECO:0000313" key="6">
    <source>
        <dbReference type="Proteomes" id="UP000317496"/>
    </source>
</evidence>
<dbReference type="OrthoDB" id="9791602at2"/>
<evidence type="ECO:0000256" key="1">
    <source>
        <dbReference type="ARBA" id="ARBA00011051"/>
    </source>
</evidence>
<dbReference type="Proteomes" id="UP000317496">
    <property type="component" value="Chromosome"/>
</dbReference>
<dbReference type="Pfam" id="PF00903">
    <property type="entry name" value="Glyoxalase"/>
    <property type="match status" value="1"/>
</dbReference>
<feature type="domain" description="VOC" evidence="4">
    <location>
        <begin position="1"/>
        <end position="115"/>
    </location>
</feature>
<evidence type="ECO:0000256" key="3">
    <source>
        <dbReference type="ARBA" id="ARBA00023251"/>
    </source>
</evidence>
<evidence type="ECO:0000256" key="2">
    <source>
        <dbReference type="ARBA" id="ARBA00021572"/>
    </source>
</evidence>
<dbReference type="EMBL" id="CP041636">
    <property type="protein sequence ID" value="QDO96695.1"/>
    <property type="molecule type" value="Genomic_DNA"/>
</dbReference>
<proteinExistence type="inferred from homology"/>
<dbReference type="InterPro" id="IPR037523">
    <property type="entry name" value="VOC_core"/>
</dbReference>
<dbReference type="Gene3D" id="3.10.180.10">
    <property type="entry name" value="2,3-Dihydroxybiphenyl 1,2-Dioxygenase, domain 1"/>
    <property type="match status" value="1"/>
</dbReference>
<dbReference type="AlphaFoldDB" id="A0A516GYX5"/>
<keyword evidence="3" id="KW-0046">Antibiotic resistance</keyword>
<sequence length="117" mass="13381">MPAIAILPSANLDRTAAFYRRLGFDRQNRYPDYLVIVRDEFELHFADCSSAAPILLEPKNSMSACYFRCQDADKLHAEWQALGLPRFSAIEDRPWGLREFHFADPDGNLVRVGHQIG</sequence>
<evidence type="ECO:0000313" key="5">
    <source>
        <dbReference type="EMBL" id="QDO96695.1"/>
    </source>
</evidence>
<protein>
    <recommendedName>
        <fullName evidence="2">Bleomycin resistance protein</fullName>
    </recommendedName>
</protein>
<dbReference type="InterPro" id="IPR004360">
    <property type="entry name" value="Glyas_Fos-R_dOase_dom"/>
</dbReference>
<gene>
    <name evidence="5" type="ORF">FNB15_05105</name>
</gene>
<keyword evidence="6" id="KW-1185">Reference proteome</keyword>
<dbReference type="KEGG" id="fer:FNB15_05105"/>
<comment type="similarity">
    <text evidence="1">Belongs to the bleomycin resistance protein family.</text>
</comment>
<dbReference type="SUPFAM" id="SSF54593">
    <property type="entry name" value="Glyoxalase/Bleomycin resistance protein/Dihydroxybiphenyl dioxygenase"/>
    <property type="match status" value="1"/>
</dbReference>
<dbReference type="InterPro" id="IPR000335">
    <property type="entry name" value="Bleomycin-R"/>
</dbReference>
<dbReference type="InterPro" id="IPR029068">
    <property type="entry name" value="Glyas_Bleomycin-R_OHBP_Dase"/>
</dbReference>